<dbReference type="VEuPathDB" id="FungiDB:H257_04162"/>
<evidence type="ECO:0000256" key="1">
    <source>
        <dbReference type="SAM" id="MobiDB-lite"/>
    </source>
</evidence>
<name>A0A418C7Z9_APHAT</name>
<accession>A0A418C7Z9</accession>
<comment type="caution">
    <text evidence="2">The sequence shown here is derived from an EMBL/GenBank/DDBJ whole genome shotgun (WGS) entry which is preliminary data.</text>
</comment>
<evidence type="ECO:0000313" key="2">
    <source>
        <dbReference type="EMBL" id="RHY67883.1"/>
    </source>
</evidence>
<evidence type="ECO:0000313" key="3">
    <source>
        <dbReference type="Proteomes" id="UP000283543"/>
    </source>
</evidence>
<proteinExistence type="predicted"/>
<protein>
    <submittedName>
        <fullName evidence="2">Uncharacterized protein</fullName>
    </submittedName>
</protein>
<dbReference type="EMBL" id="QUTB01003468">
    <property type="protein sequence ID" value="RHY67883.1"/>
    <property type="molecule type" value="Genomic_DNA"/>
</dbReference>
<feature type="compositionally biased region" description="Acidic residues" evidence="1">
    <location>
        <begin position="245"/>
        <end position="256"/>
    </location>
</feature>
<feature type="non-terminal residue" evidence="2">
    <location>
        <position position="1"/>
    </location>
</feature>
<organism evidence="2 3">
    <name type="scientific">Aphanomyces astaci</name>
    <name type="common">Crayfish plague agent</name>
    <dbReference type="NCBI Taxonomy" id="112090"/>
    <lineage>
        <taxon>Eukaryota</taxon>
        <taxon>Sar</taxon>
        <taxon>Stramenopiles</taxon>
        <taxon>Oomycota</taxon>
        <taxon>Saprolegniomycetes</taxon>
        <taxon>Saprolegniales</taxon>
        <taxon>Verrucalvaceae</taxon>
        <taxon>Aphanomyces</taxon>
    </lineage>
</organism>
<feature type="region of interest" description="Disordered" evidence="1">
    <location>
        <begin position="243"/>
        <end position="264"/>
    </location>
</feature>
<dbReference type="AlphaFoldDB" id="A0A418C7Z9"/>
<gene>
    <name evidence="2" type="ORF">DYB34_009004</name>
</gene>
<dbReference type="Proteomes" id="UP000283543">
    <property type="component" value="Unassembled WGS sequence"/>
</dbReference>
<reference evidence="2 3" key="1">
    <citation type="submission" date="2018-08" db="EMBL/GenBank/DDBJ databases">
        <title>Aphanomyces genome sequencing and annotation.</title>
        <authorList>
            <person name="Minardi D."/>
            <person name="Oidtmann B."/>
            <person name="Van Der Giezen M."/>
            <person name="Studholme D.J."/>
        </authorList>
    </citation>
    <scope>NUCLEOTIDE SEQUENCE [LARGE SCALE GENOMIC DNA]</scope>
    <source>
        <strain evidence="2 3">Si</strain>
    </source>
</reference>
<sequence length="281" mass="31832">KPQELIHFDWLSMPTESNGWQKILIIKYDMSGFVQLWSSKKGDAAATINGLHHVTRLNDAVRKFWCLYRQKLWERTYSLYSTNPLDSLIRQVMYLYAELQLLMDNTGYGNSLYVSGPTFRPCRIQANPAASCIHTTWGQQWPTSQRAPPTQQSSVSSWNLDASSMLASLAATTKTFVDKNCPWRTEPYPFVSVQFTDDKLDHSWTNRVVALATTYTWDGKTAKVVFWNKSPLRAAKAAKIITLDSGDDDENDADDPDCGKNDALSDQLDTVIDAELQDTDE</sequence>